<dbReference type="RefSeq" id="WP_220610335.1">
    <property type="nucleotide sequence ID" value="NZ_CP080598.1"/>
</dbReference>
<gene>
    <name evidence="2" type="ORF">K2F26_03275</name>
</gene>
<proteinExistence type="predicted"/>
<accession>A0ABX8X1K5</accession>
<name>A0ABX8X1K5_9CYAN</name>
<dbReference type="EMBL" id="CP080598">
    <property type="protein sequence ID" value="QYX32433.1"/>
    <property type="molecule type" value="Genomic_DNA"/>
</dbReference>
<evidence type="ECO:0000256" key="1">
    <source>
        <dbReference type="SAM" id="MobiDB-lite"/>
    </source>
</evidence>
<organism evidence="2 3">
    <name type="scientific">Sphaerospermopsis torques-reginae ITEP-024</name>
    <dbReference type="NCBI Taxonomy" id="984208"/>
    <lineage>
        <taxon>Bacteria</taxon>
        <taxon>Bacillati</taxon>
        <taxon>Cyanobacteriota</taxon>
        <taxon>Cyanophyceae</taxon>
        <taxon>Nostocales</taxon>
        <taxon>Aphanizomenonaceae</taxon>
        <taxon>Sphaerospermopsis</taxon>
        <taxon>Sphaerospermopsis torques-reginae</taxon>
    </lineage>
</organism>
<feature type="region of interest" description="Disordered" evidence="1">
    <location>
        <begin position="52"/>
        <end position="76"/>
    </location>
</feature>
<reference evidence="2 3" key="1">
    <citation type="journal article" date="2022" name="J. Am. Chem. Soc.">
        <title>Biosynthesis of Guanitoxin Enables Global Environmental Detection in Freshwater Cyanobacteria.</title>
        <authorList>
            <person name="Lima S.T."/>
            <person name="Fallon T.R."/>
            <person name="Cordoza J.L."/>
            <person name="Chekan J.R."/>
            <person name="Delbaje E."/>
            <person name="Hopiavuori A.R."/>
            <person name="Alvarenga D.O."/>
            <person name="Wood S.M."/>
            <person name="Luhavaya H."/>
            <person name="Baumgartner J.T."/>
            <person name="Dorr F.A."/>
            <person name="Etchegaray A."/>
            <person name="Pinto E."/>
            <person name="McKinnie S.M.K."/>
            <person name="Fiore M.F."/>
            <person name="Moore B.S."/>
        </authorList>
    </citation>
    <scope>NUCLEOTIDE SEQUENCE [LARGE SCALE GENOMIC DNA]</scope>
    <source>
        <strain evidence="2 3">ITEP-024</strain>
    </source>
</reference>
<protein>
    <submittedName>
        <fullName evidence="2">Uncharacterized protein</fullName>
    </submittedName>
</protein>
<dbReference type="Proteomes" id="UP000826540">
    <property type="component" value="Chromosome"/>
</dbReference>
<evidence type="ECO:0000313" key="2">
    <source>
        <dbReference type="EMBL" id="QYX32433.1"/>
    </source>
</evidence>
<sequence length="76" mass="8310">MSKVQQTVYLITERQRDALISYLQNCPYREVAAAIQFLTSAPTAVLNVEVPEGKAESSIPESNIPESTTPELVSVS</sequence>
<keyword evidence="3" id="KW-1185">Reference proteome</keyword>
<feature type="compositionally biased region" description="Low complexity" evidence="1">
    <location>
        <begin position="56"/>
        <end position="67"/>
    </location>
</feature>
<evidence type="ECO:0000313" key="3">
    <source>
        <dbReference type="Proteomes" id="UP000826540"/>
    </source>
</evidence>